<dbReference type="Gene3D" id="1.10.287.1060">
    <property type="entry name" value="ESAT-6-like"/>
    <property type="match status" value="1"/>
</dbReference>
<reference evidence="2" key="1">
    <citation type="submission" date="2023-06" db="EMBL/GenBank/DDBJ databases">
        <title>Draft genome sequence of Nocardioides sp. SOB72.</title>
        <authorList>
            <person name="Zhang G."/>
        </authorList>
    </citation>
    <scope>NUCLEOTIDE SEQUENCE</scope>
    <source>
        <strain evidence="2">SOB72</strain>
    </source>
</reference>
<organism evidence="2 3">
    <name type="scientific">Nocardioides abyssi</name>
    <dbReference type="NCBI Taxonomy" id="3058370"/>
    <lineage>
        <taxon>Bacteria</taxon>
        <taxon>Bacillati</taxon>
        <taxon>Actinomycetota</taxon>
        <taxon>Actinomycetes</taxon>
        <taxon>Propionibacteriales</taxon>
        <taxon>Nocardioidaceae</taxon>
        <taxon>Nocardioides</taxon>
    </lineage>
</organism>
<name>A0ABT8ET74_9ACTN</name>
<accession>A0ABT8ET74</accession>
<proteinExistence type="predicted"/>
<evidence type="ECO:0000259" key="1">
    <source>
        <dbReference type="Pfam" id="PF21725"/>
    </source>
</evidence>
<evidence type="ECO:0000313" key="2">
    <source>
        <dbReference type="EMBL" id="MDN4161362.1"/>
    </source>
</evidence>
<sequence>MDGAGTSRYGDPAAVHALAARLRDLSAAVADEAERLRRLAEEVPWSGRAADALRERARTGVARLRRCAALHEDAAEALERHAAEVERRQAQVAAVEGRFRSLIEAARDAVDGWLGGRLDGWLDRFDPPPAGHRDWLDVDLPGLLR</sequence>
<dbReference type="EMBL" id="JAUHJR010000002">
    <property type="protein sequence ID" value="MDN4161362.1"/>
    <property type="molecule type" value="Genomic_DNA"/>
</dbReference>
<dbReference type="Proteomes" id="UP001168537">
    <property type="component" value="Unassembled WGS sequence"/>
</dbReference>
<gene>
    <name evidence="2" type="ORF">QWY29_08355</name>
</gene>
<dbReference type="Pfam" id="PF21725">
    <property type="entry name" value="T7SS_signal"/>
    <property type="match status" value="1"/>
</dbReference>
<evidence type="ECO:0000313" key="3">
    <source>
        <dbReference type="Proteomes" id="UP001168537"/>
    </source>
</evidence>
<protein>
    <recommendedName>
        <fullName evidence="1">Putative T7SS secretion signal domain-containing protein</fullName>
    </recommendedName>
</protein>
<feature type="domain" description="Putative T7SS secretion signal" evidence="1">
    <location>
        <begin position="9"/>
        <end position="111"/>
    </location>
</feature>
<comment type="caution">
    <text evidence="2">The sequence shown here is derived from an EMBL/GenBank/DDBJ whole genome shotgun (WGS) entry which is preliminary data.</text>
</comment>
<keyword evidence="3" id="KW-1185">Reference proteome</keyword>
<dbReference type="RefSeq" id="WP_300960255.1">
    <property type="nucleotide sequence ID" value="NZ_JAUHJR010000002.1"/>
</dbReference>
<dbReference type="InterPro" id="IPR049082">
    <property type="entry name" value="T7SS_signal"/>
</dbReference>